<evidence type="ECO:0000256" key="16">
    <source>
        <dbReference type="HAMAP-Rule" id="MF_00037"/>
    </source>
</evidence>
<dbReference type="GO" id="GO:0071949">
    <property type="term" value="F:FAD binding"/>
    <property type="evidence" value="ECO:0007669"/>
    <property type="project" value="InterPro"/>
</dbReference>
<dbReference type="SUPFAM" id="SSF56194">
    <property type="entry name" value="Uridine diphospho-N-Acetylenolpyruvylglucosamine reductase, MurB, C-terminal domain"/>
    <property type="match status" value="1"/>
</dbReference>
<evidence type="ECO:0000256" key="3">
    <source>
        <dbReference type="ARBA" id="ARBA00004496"/>
    </source>
</evidence>
<dbReference type="GO" id="GO:0008360">
    <property type="term" value="P:regulation of cell shape"/>
    <property type="evidence" value="ECO:0007669"/>
    <property type="project" value="UniProtKB-KW"/>
</dbReference>
<dbReference type="Gene3D" id="3.90.78.10">
    <property type="entry name" value="UDP-N-acetylenolpyruvoylglucosamine reductase, C-terminal domain"/>
    <property type="match status" value="1"/>
</dbReference>
<sequence length="293" mass="31384">MTIPGLQKDVILAPYTTFKIGGPAEYFIVVKNSEELSAAVAEASSANLPWHILGGGSDLLVADAGVKGLVIKSELRDIIFDEKLRQVRAGSGVQINALINQCFRHGLTGLEFAIGVPATVGGAVWANLGARGSEIADVLLSATVLTPTGQVIEMSQADCQFSYRESIFKHEQYAILEATFQLASGDVVTMQNKIKELAAIRKDTQDVSQQCAGCVFRNPAEQTDIAAAKLIDDLGLKGMRIGGAQVSDRHANFIINTGGATADEVVQLISYVKQQVRDKAGVQLMEEIEYLGF</sequence>
<comment type="cofactor">
    <cofactor evidence="1 16">
        <name>FAD</name>
        <dbReference type="ChEBI" id="CHEBI:57692"/>
    </cofactor>
</comment>
<evidence type="ECO:0000256" key="7">
    <source>
        <dbReference type="ARBA" id="ARBA00022630"/>
    </source>
</evidence>
<evidence type="ECO:0000256" key="2">
    <source>
        <dbReference type="ARBA" id="ARBA00003921"/>
    </source>
</evidence>
<dbReference type="GO" id="GO:0071555">
    <property type="term" value="P:cell wall organization"/>
    <property type="evidence" value="ECO:0007669"/>
    <property type="project" value="UniProtKB-KW"/>
</dbReference>
<keyword evidence="6 16" id="KW-0132">Cell division</keyword>
<dbReference type="UniPathway" id="UPA00219"/>
<comment type="similarity">
    <text evidence="16">Belongs to the MurB family.</text>
</comment>
<evidence type="ECO:0000256" key="8">
    <source>
        <dbReference type="ARBA" id="ARBA00022827"/>
    </source>
</evidence>
<dbReference type="GO" id="GO:0005829">
    <property type="term" value="C:cytosol"/>
    <property type="evidence" value="ECO:0007669"/>
    <property type="project" value="TreeGrafter"/>
</dbReference>
<accession>A0A2M7H4S3</accession>
<keyword evidence="11 16" id="KW-0573">Peptidoglycan synthesis</keyword>
<evidence type="ECO:0000259" key="17">
    <source>
        <dbReference type="PROSITE" id="PS51387"/>
    </source>
</evidence>
<dbReference type="SUPFAM" id="SSF56176">
    <property type="entry name" value="FAD-binding/transporter-associated domain-like"/>
    <property type="match status" value="1"/>
</dbReference>
<feature type="active site" evidence="16">
    <location>
        <position position="164"/>
    </location>
</feature>
<dbReference type="Pfam" id="PF01565">
    <property type="entry name" value="FAD_binding_4"/>
    <property type="match status" value="1"/>
</dbReference>
<dbReference type="AlphaFoldDB" id="A0A2M7H4S3"/>
<dbReference type="PROSITE" id="PS51387">
    <property type="entry name" value="FAD_PCMH"/>
    <property type="match status" value="1"/>
</dbReference>
<evidence type="ECO:0000313" key="19">
    <source>
        <dbReference type="Proteomes" id="UP000230292"/>
    </source>
</evidence>
<dbReference type="InterPro" id="IPR003170">
    <property type="entry name" value="MurB"/>
</dbReference>
<evidence type="ECO:0000256" key="15">
    <source>
        <dbReference type="ARBA" id="ARBA00048914"/>
    </source>
</evidence>
<evidence type="ECO:0000256" key="1">
    <source>
        <dbReference type="ARBA" id="ARBA00001974"/>
    </source>
</evidence>
<dbReference type="InterPro" id="IPR011601">
    <property type="entry name" value="MurB_C"/>
</dbReference>
<keyword evidence="13 16" id="KW-0131">Cell cycle</keyword>
<name>A0A2M7H4S3_9BACT</name>
<dbReference type="Proteomes" id="UP000230292">
    <property type="component" value="Unassembled WGS sequence"/>
</dbReference>
<dbReference type="Gene3D" id="3.30.43.10">
    <property type="entry name" value="Uridine Diphospho-n-acetylenolpyruvylglucosamine Reductase, domain 2"/>
    <property type="match status" value="1"/>
</dbReference>
<evidence type="ECO:0000256" key="6">
    <source>
        <dbReference type="ARBA" id="ARBA00022618"/>
    </source>
</evidence>
<dbReference type="InterPro" id="IPR036318">
    <property type="entry name" value="FAD-bd_PCMH-like_sf"/>
</dbReference>
<reference evidence="18 19" key="1">
    <citation type="submission" date="2017-09" db="EMBL/GenBank/DDBJ databases">
        <title>Depth-based differentiation of microbial function through sediment-hosted aquifers and enrichment of novel symbionts in the deep terrestrial subsurface.</title>
        <authorList>
            <person name="Probst A.J."/>
            <person name="Ladd B."/>
            <person name="Jarett J.K."/>
            <person name="Geller-Mcgrath D.E."/>
            <person name="Sieber C.M."/>
            <person name="Emerson J.B."/>
            <person name="Anantharaman K."/>
            <person name="Thomas B.C."/>
            <person name="Malmstrom R."/>
            <person name="Stieglmeier M."/>
            <person name="Klingl A."/>
            <person name="Woyke T."/>
            <person name="Ryan C.M."/>
            <person name="Banfield J.F."/>
        </authorList>
    </citation>
    <scope>NUCLEOTIDE SEQUENCE [LARGE SCALE GENOMIC DNA]</scope>
    <source>
        <strain evidence="18">CG15_BIG_FIL_POST_REV_8_21_14_020_45_12</strain>
    </source>
</reference>
<evidence type="ECO:0000256" key="11">
    <source>
        <dbReference type="ARBA" id="ARBA00022984"/>
    </source>
</evidence>
<comment type="catalytic activity">
    <reaction evidence="15 16">
        <text>UDP-N-acetyl-alpha-D-muramate + NADP(+) = UDP-N-acetyl-3-O-(1-carboxyvinyl)-alpha-D-glucosamine + NADPH + H(+)</text>
        <dbReference type="Rhea" id="RHEA:12248"/>
        <dbReference type="ChEBI" id="CHEBI:15378"/>
        <dbReference type="ChEBI" id="CHEBI:57783"/>
        <dbReference type="ChEBI" id="CHEBI:58349"/>
        <dbReference type="ChEBI" id="CHEBI:68483"/>
        <dbReference type="ChEBI" id="CHEBI:70757"/>
        <dbReference type="EC" id="1.3.1.98"/>
    </reaction>
</comment>
<dbReference type="PANTHER" id="PTHR21071:SF4">
    <property type="entry name" value="UDP-N-ACETYLENOLPYRUVOYLGLUCOSAMINE REDUCTASE"/>
    <property type="match status" value="1"/>
</dbReference>
<evidence type="ECO:0000256" key="9">
    <source>
        <dbReference type="ARBA" id="ARBA00022857"/>
    </source>
</evidence>
<dbReference type="NCBIfam" id="NF010480">
    <property type="entry name" value="PRK13905.1"/>
    <property type="match status" value="1"/>
</dbReference>
<dbReference type="PANTHER" id="PTHR21071">
    <property type="entry name" value="UDP-N-ACETYLENOLPYRUVOYLGLUCOSAMINE REDUCTASE"/>
    <property type="match status" value="1"/>
</dbReference>
<evidence type="ECO:0000313" key="18">
    <source>
        <dbReference type="EMBL" id="PIW37222.1"/>
    </source>
</evidence>
<evidence type="ECO:0000256" key="4">
    <source>
        <dbReference type="ARBA" id="ARBA00004752"/>
    </source>
</evidence>
<protein>
    <recommendedName>
        <fullName evidence="16">UDP-N-acetylenolpyruvoylglucosamine reductase</fullName>
        <ecNumber evidence="16">1.3.1.98</ecNumber>
    </recommendedName>
    <alternativeName>
        <fullName evidence="16">UDP-N-acetylmuramate dehydrogenase</fullName>
    </alternativeName>
</protein>
<keyword evidence="9 16" id="KW-0521">NADP</keyword>
<dbReference type="GO" id="GO:0051301">
    <property type="term" value="P:cell division"/>
    <property type="evidence" value="ECO:0007669"/>
    <property type="project" value="UniProtKB-KW"/>
</dbReference>
<comment type="caution">
    <text evidence="18">The sequence shown here is derived from an EMBL/GenBank/DDBJ whole genome shotgun (WGS) entry which is preliminary data.</text>
</comment>
<dbReference type="Pfam" id="PF02873">
    <property type="entry name" value="MurB_C"/>
    <property type="match status" value="1"/>
</dbReference>
<keyword evidence="12 16" id="KW-0560">Oxidoreductase</keyword>
<dbReference type="InterPro" id="IPR036635">
    <property type="entry name" value="MurB_C_sf"/>
</dbReference>
<organism evidence="18 19">
    <name type="scientific">Candidatus Kerfeldbacteria bacterium CG15_BIG_FIL_POST_REV_8_21_14_020_45_12</name>
    <dbReference type="NCBI Taxonomy" id="2014247"/>
    <lineage>
        <taxon>Bacteria</taxon>
        <taxon>Candidatus Kerfeldiibacteriota</taxon>
    </lineage>
</organism>
<dbReference type="EC" id="1.3.1.98" evidence="16"/>
<feature type="domain" description="FAD-binding PCMH-type" evidence="17">
    <location>
        <begin position="19"/>
        <end position="185"/>
    </location>
</feature>
<dbReference type="NCBIfam" id="TIGR00179">
    <property type="entry name" value="murB"/>
    <property type="match status" value="1"/>
</dbReference>
<evidence type="ECO:0000256" key="13">
    <source>
        <dbReference type="ARBA" id="ARBA00023306"/>
    </source>
</evidence>
<dbReference type="HAMAP" id="MF_00037">
    <property type="entry name" value="MurB"/>
    <property type="match status" value="1"/>
</dbReference>
<keyword evidence="10 16" id="KW-0133">Cell shape</keyword>
<keyword evidence="5 16" id="KW-0963">Cytoplasm</keyword>
<proteinExistence type="inferred from homology"/>
<keyword evidence="7 16" id="KW-0285">Flavoprotein</keyword>
<evidence type="ECO:0000256" key="14">
    <source>
        <dbReference type="ARBA" id="ARBA00023316"/>
    </source>
</evidence>
<evidence type="ECO:0000256" key="5">
    <source>
        <dbReference type="ARBA" id="ARBA00022490"/>
    </source>
</evidence>
<dbReference type="EMBL" id="PFGC01000016">
    <property type="protein sequence ID" value="PIW37222.1"/>
    <property type="molecule type" value="Genomic_DNA"/>
</dbReference>
<comment type="function">
    <text evidence="2 16">Cell wall formation.</text>
</comment>
<dbReference type="GO" id="GO:0009252">
    <property type="term" value="P:peptidoglycan biosynthetic process"/>
    <property type="evidence" value="ECO:0007669"/>
    <property type="project" value="UniProtKB-UniRule"/>
</dbReference>
<dbReference type="InterPro" id="IPR016166">
    <property type="entry name" value="FAD-bd_PCMH"/>
</dbReference>
<evidence type="ECO:0000256" key="12">
    <source>
        <dbReference type="ARBA" id="ARBA00023002"/>
    </source>
</evidence>
<dbReference type="InterPro" id="IPR016169">
    <property type="entry name" value="FAD-bd_PCMH_sub2"/>
</dbReference>
<dbReference type="Gene3D" id="3.30.465.10">
    <property type="match status" value="1"/>
</dbReference>
<comment type="subcellular location">
    <subcellularLocation>
        <location evidence="3 16">Cytoplasm</location>
    </subcellularLocation>
</comment>
<feature type="active site" description="Proton donor" evidence="16">
    <location>
        <position position="214"/>
    </location>
</feature>
<gene>
    <name evidence="16" type="primary">murB</name>
    <name evidence="18" type="ORF">COW24_01275</name>
</gene>
<dbReference type="InterPro" id="IPR016167">
    <property type="entry name" value="FAD-bd_PCMH_sub1"/>
</dbReference>
<keyword evidence="14 16" id="KW-0961">Cell wall biogenesis/degradation</keyword>
<evidence type="ECO:0000256" key="10">
    <source>
        <dbReference type="ARBA" id="ARBA00022960"/>
    </source>
</evidence>
<dbReference type="InterPro" id="IPR006094">
    <property type="entry name" value="Oxid_FAD_bind_N"/>
</dbReference>
<dbReference type="GO" id="GO:0008762">
    <property type="term" value="F:UDP-N-acetylmuramate dehydrogenase activity"/>
    <property type="evidence" value="ECO:0007669"/>
    <property type="project" value="UniProtKB-UniRule"/>
</dbReference>
<feature type="active site" evidence="16">
    <location>
        <position position="287"/>
    </location>
</feature>
<comment type="pathway">
    <text evidence="4 16">Cell wall biogenesis; peptidoglycan biosynthesis.</text>
</comment>
<keyword evidence="8 16" id="KW-0274">FAD</keyword>